<dbReference type="KEGG" id="ndi:NDAI_0A01710"/>
<comment type="similarity">
    <text evidence="1">Belongs to the RICTOR family.</text>
</comment>
<dbReference type="Pfam" id="PF14666">
    <property type="entry name" value="RICTOR_M"/>
    <property type="match status" value="1"/>
</dbReference>
<dbReference type="PANTHER" id="PTHR13298">
    <property type="entry name" value="CYTOSOLIC REGULATOR PIANISSIMO"/>
    <property type="match status" value="1"/>
</dbReference>
<reference evidence="7 8" key="1">
    <citation type="journal article" date="2011" name="Proc. Natl. Acad. Sci. U.S.A.">
        <title>Evolutionary erosion of yeast sex chromosomes by mating-type switching accidents.</title>
        <authorList>
            <person name="Gordon J.L."/>
            <person name="Armisen D."/>
            <person name="Proux-Wera E."/>
            <person name="Oheigeartaigh S.S."/>
            <person name="Byrne K.P."/>
            <person name="Wolfe K.H."/>
        </authorList>
    </citation>
    <scope>NUCLEOTIDE SEQUENCE [LARGE SCALE GENOMIC DNA]</scope>
    <source>
        <strain evidence="8">ATCC 10597 / BCRC 20456 / CBS 421 / NBRC 0211 / NRRL Y-12639</strain>
    </source>
</reference>
<keyword evidence="8" id="KW-1185">Reference proteome</keyword>
<dbReference type="RefSeq" id="XP_003667572.1">
    <property type="nucleotide sequence ID" value="XM_003667524.1"/>
</dbReference>
<dbReference type="OMA" id="EIRIHAT"/>
<feature type="domain" description="Rapamycin-insensitive companion of mTOR" evidence="6">
    <location>
        <begin position="1094"/>
        <end position="1166"/>
    </location>
</feature>
<evidence type="ECO:0000259" key="4">
    <source>
        <dbReference type="SMART" id="SM01307"/>
    </source>
</evidence>
<accession>G0W3E1</accession>
<dbReference type="PANTHER" id="PTHR13298:SF11">
    <property type="entry name" value="RAPAMYCIN-INSENSITIVE COMPANION OF MTOR"/>
    <property type="match status" value="1"/>
</dbReference>
<dbReference type="SMART" id="SM01307">
    <property type="entry name" value="RICTOR_M"/>
    <property type="match status" value="1"/>
</dbReference>
<evidence type="ECO:0000313" key="7">
    <source>
        <dbReference type="EMBL" id="CCD22329.1"/>
    </source>
</evidence>
<dbReference type="GO" id="GO:0043495">
    <property type="term" value="F:protein-membrane adaptor activity"/>
    <property type="evidence" value="ECO:0007669"/>
    <property type="project" value="EnsemblFungi"/>
</dbReference>
<dbReference type="GO" id="GO:0038203">
    <property type="term" value="P:TORC2 signaling"/>
    <property type="evidence" value="ECO:0007669"/>
    <property type="project" value="TreeGrafter"/>
</dbReference>
<dbReference type="SMART" id="SM01308">
    <property type="entry name" value="RICTOR_N"/>
    <property type="match status" value="1"/>
</dbReference>
<dbReference type="Pfam" id="PF14668">
    <property type="entry name" value="RICTOR_V"/>
    <property type="match status" value="1"/>
</dbReference>
<dbReference type="GO" id="GO:0030950">
    <property type="term" value="P:establishment or maintenance of actin cytoskeleton polarity"/>
    <property type="evidence" value="ECO:0007669"/>
    <property type="project" value="EnsemblFungi"/>
</dbReference>
<feature type="domain" description="Rapamycin-insensitive companion of mTOR N-terminal" evidence="5">
    <location>
        <begin position="276"/>
        <end position="620"/>
    </location>
</feature>
<dbReference type="Pfam" id="PF14663">
    <property type="entry name" value="RasGEF_N_2"/>
    <property type="match status" value="1"/>
</dbReference>
<dbReference type="SMART" id="SM01303">
    <property type="entry name" value="RasGEF_N_2"/>
    <property type="match status" value="1"/>
</dbReference>
<dbReference type="InterPro" id="IPR028268">
    <property type="entry name" value="Pianissimo_fam"/>
</dbReference>
<dbReference type="InterPro" id="IPR029451">
    <property type="entry name" value="RICTOR_M"/>
</dbReference>
<dbReference type="OrthoDB" id="271111at2759"/>
<dbReference type="Gene3D" id="1.25.10.10">
    <property type="entry name" value="Leucine-rich Repeat Variant"/>
    <property type="match status" value="1"/>
</dbReference>
<feature type="domain" description="Rapamycin-insensitive companion of mTOR middle" evidence="4">
    <location>
        <begin position="685"/>
        <end position="910"/>
    </location>
</feature>
<evidence type="ECO:0000256" key="3">
    <source>
        <dbReference type="SAM" id="MobiDB-lite"/>
    </source>
</evidence>
<name>G0W3E1_NAUDC</name>
<feature type="compositionally biased region" description="Basic and acidic residues" evidence="3">
    <location>
        <begin position="163"/>
        <end position="172"/>
    </location>
</feature>
<keyword evidence="2" id="KW-0175">Coiled coil</keyword>
<dbReference type="SUPFAM" id="SSF48371">
    <property type="entry name" value="ARM repeat"/>
    <property type="match status" value="1"/>
</dbReference>
<dbReference type="STRING" id="1071378.G0W3E1"/>
<proteinExistence type="inferred from homology"/>
<dbReference type="GO" id="GO:0030148">
    <property type="term" value="P:sphingolipid biosynthetic process"/>
    <property type="evidence" value="ECO:0007669"/>
    <property type="project" value="EnsemblFungi"/>
</dbReference>
<feature type="compositionally biased region" description="Low complexity" evidence="3">
    <location>
        <begin position="8"/>
        <end position="26"/>
    </location>
</feature>
<evidence type="ECO:0000256" key="1">
    <source>
        <dbReference type="ARBA" id="ARBA00008878"/>
    </source>
</evidence>
<evidence type="ECO:0000313" key="8">
    <source>
        <dbReference type="Proteomes" id="UP000000689"/>
    </source>
</evidence>
<feature type="coiled-coil region" evidence="2">
    <location>
        <begin position="73"/>
        <end position="107"/>
    </location>
</feature>
<dbReference type="InterPro" id="IPR016024">
    <property type="entry name" value="ARM-type_fold"/>
</dbReference>
<dbReference type="GeneID" id="11494049"/>
<dbReference type="GO" id="GO:0005886">
    <property type="term" value="C:plasma membrane"/>
    <property type="evidence" value="ECO:0007669"/>
    <property type="project" value="EnsemblFungi"/>
</dbReference>
<dbReference type="GO" id="GO:0001558">
    <property type="term" value="P:regulation of cell growth"/>
    <property type="evidence" value="ECO:0007669"/>
    <property type="project" value="EnsemblFungi"/>
</dbReference>
<dbReference type="GO" id="GO:0031505">
    <property type="term" value="P:fungal-type cell wall organization"/>
    <property type="evidence" value="ECO:0007669"/>
    <property type="project" value="EnsemblFungi"/>
</dbReference>
<evidence type="ECO:0008006" key="9">
    <source>
        <dbReference type="Google" id="ProtNLM"/>
    </source>
</evidence>
<evidence type="ECO:0000259" key="6">
    <source>
        <dbReference type="SMART" id="SM01310"/>
    </source>
</evidence>
<sequence>MNISNDTSSPGSALSSSASKLTKTPSYSNSVDCGSAKKPPRNLVLSTSFVSTKRLANDIDPSPTSPLQSRQLRSRTLKTLLSVKAEINQLQQELSQAYRRKDDAERARDATASDIFTGEYSTDHLQKHSMRIKKNTQIRELDTTIKRLDKQISDLKRHYEEIKEANEIRSPSDGDESISVKQVSSETPRGSLSRSRSKSSDTGSKTIDEESINELSQAGSSVISEPYRIMTDSGDERIPTSIVPNDSSETKETATWLVSDFMQSLQETNISADFLVEKSNGLIDLLKKHPQIRQDLVLSSFLTTLQDLLLNENQLIASLAYRICRYLINGKDFIKSLIKLRITSFLIISLAKENSYQIEREQALKLIRSFIEYNTGLTKGLVQALISCVERQDDPLRIIALETLLELCFVNPSLIRDCHGMRVLVGLLQDYSSFSLASIVLDSILQLTSTHKTRKYLLEDFNISVLNTAFSDTNTKLSLNVEKMQNSCLLISRVLKNDNGFMLYSMNNFKPIKELLSFIQVPICAQYIIDVLLDALRIKPLPYRSKIKSSKLIPSQFAKECLPINQHIALLIMILDNSNFPGYMTDLIHSVDKCDINPSLLVKCRYLLTEYFNLKMNLVDIRMTSISKPIPKDKFVLFQETFEFNRITSQMNKNRNTLGLSCINYETNMKNFSHHIKENTLVHEIDELRFRKMVYDSKVLQTKDFTLWNWNTIQELLEGPLMNTKQLEELAKSTKFIRRLLVFYRPMRLRFSNVDKGTRLAQKYIHVGCKFFKMLTTNPEGVKILKDDSKIIPQVASSLFKAMEGNTVGNIFNENALKTKIVQGYFKFIGVLTQSVQGVKILSRWNFFTVIYKMFDFDSKIGTKFLLLILPELDLHHSSHCCTIIGKALVVSNEKVRMKATRHIGERLKELLKSKTFDNISEEHEKLRQFKMEMLTRQLYDLSPNVVAIADEALYECIVDSDKSKEFSISFKTFLNQMVFIRSPILFELLSKPYGFQLLNEINFVYSERESWLSQKNKEYVSIVENFLAKKQNSFRQTGHSHQNDRLPLHFYGSLSKTEDGITLLSRTGDLVRFMNVIKRYVTNFMEDETLDEILEVKESLWCCGFIGSTELGIGLLDNYSLVENIVQISYHASVTSVKFTAFYVLGLISKTKEGCEILDELGWNCCLDVKGEPVGITLPTKLDKFLSYKEKEWSMEHEYKTEMIEIGLDDGDLVNKVSPIEFNLDHLLTEQNLIENTLNDDENDPSEQIRKMKESIENKQVSESCNSNVKDDEATIIEKVVTTVSQLGNHILSSNAINEITQMNNRYGPKLFENEKIFTKVMEMMEKFRFKPHVRKFLCDLFINKKTLESIILSARKEEKIRK</sequence>
<feature type="region of interest" description="Disordered" evidence="3">
    <location>
        <begin position="163"/>
        <end position="218"/>
    </location>
</feature>
<dbReference type="GO" id="GO:0072659">
    <property type="term" value="P:protein localization to plasma membrane"/>
    <property type="evidence" value="ECO:0007669"/>
    <property type="project" value="EnsemblFungi"/>
</dbReference>
<feature type="compositionally biased region" description="Polar residues" evidence="3">
    <location>
        <begin position="179"/>
        <end position="188"/>
    </location>
</feature>
<dbReference type="GO" id="GO:0031932">
    <property type="term" value="C:TORC2 complex"/>
    <property type="evidence" value="ECO:0007669"/>
    <property type="project" value="EnsemblFungi"/>
</dbReference>
<feature type="region of interest" description="Disordered" evidence="3">
    <location>
        <begin position="1"/>
        <end position="43"/>
    </location>
</feature>
<dbReference type="InterPro" id="IPR029452">
    <property type="entry name" value="RICTOR_V"/>
</dbReference>
<dbReference type="eggNOG" id="KOG3694">
    <property type="taxonomic scope" value="Eukaryota"/>
</dbReference>
<protein>
    <recommendedName>
        <fullName evidence="9">REM-1 domain-containing protein</fullName>
    </recommendedName>
</protein>
<dbReference type="EMBL" id="HE580267">
    <property type="protein sequence ID" value="CCD22329.1"/>
    <property type="molecule type" value="Genomic_DNA"/>
</dbReference>
<organism evidence="7 8">
    <name type="scientific">Naumovozyma dairenensis (strain ATCC 10597 / BCRC 20456 / CBS 421 / NBRC 0211 / NRRL Y-12639)</name>
    <name type="common">Saccharomyces dairenensis</name>
    <dbReference type="NCBI Taxonomy" id="1071378"/>
    <lineage>
        <taxon>Eukaryota</taxon>
        <taxon>Fungi</taxon>
        <taxon>Dikarya</taxon>
        <taxon>Ascomycota</taxon>
        <taxon>Saccharomycotina</taxon>
        <taxon>Saccharomycetes</taxon>
        <taxon>Saccharomycetales</taxon>
        <taxon>Saccharomycetaceae</taxon>
        <taxon>Naumovozyma</taxon>
    </lineage>
</organism>
<dbReference type="InterPro" id="IPR028267">
    <property type="entry name" value="Pianissimo_N"/>
</dbReference>
<dbReference type="HOGENOM" id="CLU_001013_1_1_1"/>
<dbReference type="InterPro" id="IPR011989">
    <property type="entry name" value="ARM-like"/>
</dbReference>
<evidence type="ECO:0000259" key="5">
    <source>
        <dbReference type="SMART" id="SM01308"/>
    </source>
</evidence>
<feature type="compositionally biased region" description="Low complexity" evidence="3">
    <location>
        <begin position="190"/>
        <end position="205"/>
    </location>
</feature>
<dbReference type="SMART" id="SM01310">
    <property type="entry name" value="RICTOR_V"/>
    <property type="match status" value="1"/>
</dbReference>
<dbReference type="Proteomes" id="UP000000689">
    <property type="component" value="Chromosome 1"/>
</dbReference>
<evidence type="ECO:0000256" key="2">
    <source>
        <dbReference type="SAM" id="Coils"/>
    </source>
</evidence>
<gene>
    <name evidence="7" type="primary">NDAI0A01710</name>
    <name evidence="7" type="ordered locus">NDAI_0A01710</name>
</gene>
<dbReference type="Pfam" id="PF14664">
    <property type="entry name" value="RICTOR_N"/>
    <property type="match status" value="1"/>
</dbReference>
<dbReference type="InterPro" id="IPR029453">
    <property type="entry name" value="Rictor_IV"/>
</dbReference>